<dbReference type="EMBL" id="JAWDJW010003294">
    <property type="protein sequence ID" value="KAK3077028.1"/>
    <property type="molecule type" value="Genomic_DNA"/>
</dbReference>
<comment type="caution">
    <text evidence="1">The sequence shown here is derived from an EMBL/GenBank/DDBJ whole genome shotgun (WGS) entry which is preliminary data.</text>
</comment>
<sequence length="109" mass="12614">DLEKPFLKPQDLEARERRGGKDEWNDMFGRRLSAPEANEDDAVDFYRTDYKKCGLRERLIWLNRKNTALGMLEGLQRIETRRIAREVGAVSMSVNIMTSCASLSPENCY</sequence>
<feature type="non-terminal residue" evidence="1">
    <location>
        <position position="1"/>
    </location>
</feature>
<dbReference type="Proteomes" id="UP001186974">
    <property type="component" value="Unassembled WGS sequence"/>
</dbReference>
<accession>A0ACC3DKB6</accession>
<name>A0ACC3DKB6_9PEZI</name>
<protein>
    <submittedName>
        <fullName evidence="1">Uncharacterized protein</fullName>
    </submittedName>
</protein>
<gene>
    <name evidence="1" type="ORF">LTS18_011393</name>
</gene>
<reference evidence="1" key="1">
    <citation type="submission" date="2024-09" db="EMBL/GenBank/DDBJ databases">
        <title>Black Yeasts Isolated from many extreme environments.</title>
        <authorList>
            <person name="Coleine C."/>
            <person name="Stajich J.E."/>
            <person name="Selbmann L."/>
        </authorList>
    </citation>
    <scope>NUCLEOTIDE SEQUENCE</scope>
    <source>
        <strain evidence="1">CCFEE 5737</strain>
    </source>
</reference>
<evidence type="ECO:0000313" key="2">
    <source>
        <dbReference type="Proteomes" id="UP001186974"/>
    </source>
</evidence>
<organism evidence="1 2">
    <name type="scientific">Coniosporium uncinatum</name>
    <dbReference type="NCBI Taxonomy" id="93489"/>
    <lineage>
        <taxon>Eukaryota</taxon>
        <taxon>Fungi</taxon>
        <taxon>Dikarya</taxon>
        <taxon>Ascomycota</taxon>
        <taxon>Pezizomycotina</taxon>
        <taxon>Dothideomycetes</taxon>
        <taxon>Dothideomycetes incertae sedis</taxon>
        <taxon>Coniosporium</taxon>
    </lineage>
</organism>
<evidence type="ECO:0000313" key="1">
    <source>
        <dbReference type="EMBL" id="KAK3077028.1"/>
    </source>
</evidence>
<keyword evidence="2" id="KW-1185">Reference proteome</keyword>
<proteinExistence type="predicted"/>